<accession>A0ABM8ARZ3</accession>
<dbReference type="InterPro" id="IPR009327">
    <property type="entry name" value="Cupin_DUF985"/>
</dbReference>
<dbReference type="Proteomes" id="UP001061361">
    <property type="component" value="Chromosome"/>
</dbReference>
<dbReference type="RefSeq" id="WP_264984100.1">
    <property type="nucleotide sequence ID" value="NZ_AP026708.1"/>
</dbReference>
<dbReference type="InterPro" id="IPR039935">
    <property type="entry name" value="YML079W-like"/>
</dbReference>
<gene>
    <name evidence="2" type="ORF">JCM14722_15970</name>
</gene>
<dbReference type="PANTHER" id="PTHR33387:SF3">
    <property type="entry name" value="DUF985 DOMAIN-CONTAINING PROTEIN"/>
    <property type="match status" value="1"/>
</dbReference>
<organism evidence="2 3">
    <name type="scientific">Pseudodesulfovibrio portus</name>
    <dbReference type="NCBI Taxonomy" id="231439"/>
    <lineage>
        <taxon>Bacteria</taxon>
        <taxon>Pseudomonadati</taxon>
        <taxon>Thermodesulfobacteriota</taxon>
        <taxon>Desulfovibrionia</taxon>
        <taxon>Desulfovibrionales</taxon>
        <taxon>Desulfovibrionaceae</taxon>
    </lineage>
</organism>
<dbReference type="Pfam" id="PF06172">
    <property type="entry name" value="Cupin_5"/>
    <property type="match status" value="1"/>
</dbReference>
<name>A0ABM8ARZ3_9BACT</name>
<dbReference type="InterPro" id="IPR011051">
    <property type="entry name" value="RmlC_Cupin_sf"/>
</dbReference>
<reference evidence="2" key="1">
    <citation type="submission" date="2022-08" db="EMBL/GenBank/DDBJ databases">
        <title>Genome Sequence of the sulphate-reducing bacterium, Pseudodesulfovibrio portus JCM14722.</title>
        <authorList>
            <person name="Kondo R."/>
            <person name="Kataoka T."/>
        </authorList>
    </citation>
    <scope>NUCLEOTIDE SEQUENCE</scope>
    <source>
        <strain evidence="2">JCM 14722</strain>
    </source>
</reference>
<dbReference type="InterPro" id="IPR014710">
    <property type="entry name" value="RmlC-like_jellyroll"/>
</dbReference>
<evidence type="ECO:0000313" key="3">
    <source>
        <dbReference type="Proteomes" id="UP001061361"/>
    </source>
</evidence>
<dbReference type="Gene3D" id="2.60.120.10">
    <property type="entry name" value="Jelly Rolls"/>
    <property type="match status" value="1"/>
</dbReference>
<keyword evidence="3" id="KW-1185">Reference proteome</keyword>
<sequence length="170" mass="19099">MTKLSAREVIDMLGLVPHPEEGGWFLETHRSDETFAPDALPGRYAGERRHSTAIYYLLTPETYSHMHRLKTDEVFHFYAGDPCEMIRLHPDGSGETVVLGNDLARGHRPQVRVPRDSWQGMRLLPGGTFALMGCTVAPGFEFADYAHGVRAKLLAEYPGFAEQITLLTRE</sequence>
<feature type="domain" description="DUF985" evidence="1">
    <location>
        <begin position="8"/>
        <end position="146"/>
    </location>
</feature>
<dbReference type="EMBL" id="AP026708">
    <property type="protein sequence ID" value="BDQ34055.1"/>
    <property type="molecule type" value="Genomic_DNA"/>
</dbReference>
<protein>
    <recommendedName>
        <fullName evidence="1">DUF985 domain-containing protein</fullName>
    </recommendedName>
</protein>
<dbReference type="SUPFAM" id="SSF51182">
    <property type="entry name" value="RmlC-like cupins"/>
    <property type="match status" value="1"/>
</dbReference>
<evidence type="ECO:0000259" key="1">
    <source>
        <dbReference type="Pfam" id="PF06172"/>
    </source>
</evidence>
<proteinExistence type="predicted"/>
<evidence type="ECO:0000313" key="2">
    <source>
        <dbReference type="EMBL" id="BDQ34055.1"/>
    </source>
</evidence>
<dbReference type="CDD" id="cd06121">
    <property type="entry name" value="cupin_YML079wp"/>
    <property type="match status" value="1"/>
</dbReference>
<dbReference type="PANTHER" id="PTHR33387">
    <property type="entry name" value="RMLC-LIKE JELLY ROLL FOLD PROTEIN"/>
    <property type="match status" value="1"/>
</dbReference>